<sequence>MPRVIAAGVRARVRTPAPASIHSARRARASSGALLNAQPRHSARSVRRPSACRASARRRDEAKAQNALDAAVDVDNLGYTEPWAVELVTFWREYAGARDRVVRALVDVGETHREMRDPAQIAIAGDRLRRLLPDIDVCAVFERDPGVLKIEFVAASKRVLELQDVLCSSDMCRDVTGLIERHPQLLLVDDIHAHIERAVAKLASLEPNCDARAVVDEFPELIYRIHSYDYVESLPISIQNMLLDSASEDDTRLEDYERMWDEREAADRERDDFFADDASEWMVDGFWEGPTAD</sequence>
<dbReference type="GeneID" id="5004316"/>
<gene>
    <name evidence="2" type="ORF">OSTLU_26368</name>
</gene>
<dbReference type="Gramene" id="ABO98705">
    <property type="protein sequence ID" value="ABO98705"/>
    <property type="gene ID" value="OSTLU_26368"/>
</dbReference>
<evidence type="ECO:0000313" key="2">
    <source>
        <dbReference type="EMBL" id="ABO98705.1"/>
    </source>
</evidence>
<dbReference type="OrthoDB" id="498004at2759"/>
<dbReference type="AlphaFoldDB" id="A4S4D0"/>
<name>A4S4D0_OSTLU</name>
<protein>
    <submittedName>
        <fullName evidence="2">Uncharacterized protein</fullName>
    </submittedName>
</protein>
<dbReference type="KEGG" id="olu:OSTLU_26368"/>
<dbReference type="RefSeq" id="XP_001420412.1">
    <property type="nucleotide sequence ID" value="XM_001420375.1"/>
</dbReference>
<reference evidence="2 3" key="1">
    <citation type="journal article" date="2007" name="Proc. Natl. Acad. Sci. U.S.A.">
        <title>The tiny eukaryote Ostreococcus provides genomic insights into the paradox of plankton speciation.</title>
        <authorList>
            <person name="Palenik B."/>
            <person name="Grimwood J."/>
            <person name="Aerts A."/>
            <person name="Rouze P."/>
            <person name="Salamov A."/>
            <person name="Putnam N."/>
            <person name="Dupont C."/>
            <person name="Jorgensen R."/>
            <person name="Derelle E."/>
            <person name="Rombauts S."/>
            <person name="Zhou K."/>
            <person name="Otillar R."/>
            <person name="Merchant S.S."/>
            <person name="Podell S."/>
            <person name="Gaasterland T."/>
            <person name="Napoli C."/>
            <person name="Gendler K."/>
            <person name="Manuell A."/>
            <person name="Tai V."/>
            <person name="Vallon O."/>
            <person name="Piganeau G."/>
            <person name="Jancek S."/>
            <person name="Heijde M."/>
            <person name="Jabbari K."/>
            <person name="Bowler C."/>
            <person name="Lohr M."/>
            <person name="Robbens S."/>
            <person name="Werner G."/>
            <person name="Dubchak I."/>
            <person name="Pazour G.J."/>
            <person name="Ren Q."/>
            <person name="Paulsen I."/>
            <person name="Delwiche C."/>
            <person name="Schmutz J."/>
            <person name="Rokhsar D."/>
            <person name="Van de Peer Y."/>
            <person name="Moreau H."/>
            <person name="Grigoriev I.V."/>
        </authorList>
    </citation>
    <scope>NUCLEOTIDE SEQUENCE [LARGE SCALE GENOMIC DNA]</scope>
    <source>
        <strain evidence="2 3">CCE9901</strain>
    </source>
</reference>
<proteinExistence type="predicted"/>
<feature type="region of interest" description="Disordered" evidence="1">
    <location>
        <begin position="16"/>
        <end position="59"/>
    </location>
</feature>
<dbReference type="OMA" id="VTFWREY"/>
<accession>A4S4D0</accession>
<keyword evidence="3" id="KW-1185">Reference proteome</keyword>
<organism evidence="2 3">
    <name type="scientific">Ostreococcus lucimarinus (strain CCE9901)</name>
    <dbReference type="NCBI Taxonomy" id="436017"/>
    <lineage>
        <taxon>Eukaryota</taxon>
        <taxon>Viridiplantae</taxon>
        <taxon>Chlorophyta</taxon>
        <taxon>Mamiellophyceae</taxon>
        <taxon>Mamiellales</taxon>
        <taxon>Bathycoccaceae</taxon>
        <taxon>Ostreococcus</taxon>
    </lineage>
</organism>
<dbReference type="HOGENOM" id="CLU_934889_0_0_1"/>
<dbReference type="EMBL" id="CP000591">
    <property type="protein sequence ID" value="ABO98705.1"/>
    <property type="molecule type" value="Genomic_DNA"/>
</dbReference>
<dbReference type="Proteomes" id="UP000001568">
    <property type="component" value="Chromosome 11"/>
</dbReference>
<evidence type="ECO:0000313" key="3">
    <source>
        <dbReference type="Proteomes" id="UP000001568"/>
    </source>
</evidence>
<evidence type="ECO:0000256" key="1">
    <source>
        <dbReference type="SAM" id="MobiDB-lite"/>
    </source>
</evidence>